<protein>
    <submittedName>
        <fullName evidence="1">DUF892 family protein</fullName>
    </submittedName>
</protein>
<comment type="caution">
    <text evidence="1">The sequence shown here is derived from an EMBL/GenBank/DDBJ whole genome shotgun (WGS) entry which is preliminary data.</text>
</comment>
<dbReference type="RefSeq" id="WP_377188097.1">
    <property type="nucleotide sequence ID" value="NZ_JBHUPD010000003.1"/>
</dbReference>
<keyword evidence="2" id="KW-1185">Reference proteome</keyword>
<organism evidence="1 2">
    <name type="scientific">Mucilaginibacter ximonensis</name>
    <dbReference type="NCBI Taxonomy" id="538021"/>
    <lineage>
        <taxon>Bacteria</taxon>
        <taxon>Pseudomonadati</taxon>
        <taxon>Bacteroidota</taxon>
        <taxon>Sphingobacteriia</taxon>
        <taxon>Sphingobacteriales</taxon>
        <taxon>Sphingobacteriaceae</taxon>
        <taxon>Mucilaginibacter</taxon>
    </lineage>
</organism>
<sequence length="165" mass="19539">MKNIPDTADGQTLFKIFVHNLNRLYFAKRYLDQKMPNLIEMASFKTLQLGMTEFWEDVKKQIARMDKIYDVISEYPSDKNCNPIKAIVKEEFCLNEKHELSILNDMDLIIYVQILENINITTYGLLKTVANRLNYDHIEQLLTECFDENVDNDELFNLITKEYIK</sequence>
<dbReference type="InterPro" id="IPR012347">
    <property type="entry name" value="Ferritin-like"/>
</dbReference>
<dbReference type="Proteomes" id="UP001597557">
    <property type="component" value="Unassembled WGS sequence"/>
</dbReference>
<gene>
    <name evidence="1" type="ORF">ACFS5N_16565</name>
</gene>
<dbReference type="PANTHER" id="PTHR30565:SF9">
    <property type="entry name" value="PROTEIN YCIF"/>
    <property type="match status" value="1"/>
</dbReference>
<evidence type="ECO:0000313" key="1">
    <source>
        <dbReference type="EMBL" id="MFD2874097.1"/>
    </source>
</evidence>
<proteinExistence type="predicted"/>
<evidence type="ECO:0000313" key="2">
    <source>
        <dbReference type="Proteomes" id="UP001597557"/>
    </source>
</evidence>
<dbReference type="Pfam" id="PF05974">
    <property type="entry name" value="DUF892"/>
    <property type="match status" value="1"/>
</dbReference>
<dbReference type="SUPFAM" id="SSF47240">
    <property type="entry name" value="Ferritin-like"/>
    <property type="match status" value="1"/>
</dbReference>
<dbReference type="Gene3D" id="1.20.1260.10">
    <property type="match status" value="1"/>
</dbReference>
<dbReference type="InterPro" id="IPR047114">
    <property type="entry name" value="YciF"/>
</dbReference>
<accession>A0ABW5YGY8</accession>
<reference evidence="2" key="1">
    <citation type="journal article" date="2019" name="Int. J. Syst. Evol. Microbiol.">
        <title>The Global Catalogue of Microorganisms (GCM) 10K type strain sequencing project: providing services to taxonomists for standard genome sequencing and annotation.</title>
        <authorList>
            <consortium name="The Broad Institute Genomics Platform"/>
            <consortium name="The Broad Institute Genome Sequencing Center for Infectious Disease"/>
            <person name="Wu L."/>
            <person name="Ma J."/>
        </authorList>
    </citation>
    <scope>NUCLEOTIDE SEQUENCE [LARGE SCALE GENOMIC DNA]</scope>
    <source>
        <strain evidence="2">KCTC 22437</strain>
    </source>
</reference>
<dbReference type="InterPro" id="IPR009078">
    <property type="entry name" value="Ferritin-like_SF"/>
</dbReference>
<name>A0ABW5YGY8_9SPHI</name>
<dbReference type="EMBL" id="JBHUPD010000003">
    <property type="protein sequence ID" value="MFD2874097.1"/>
    <property type="molecule type" value="Genomic_DNA"/>
</dbReference>
<dbReference type="InterPro" id="IPR010287">
    <property type="entry name" value="DUF892_YciF-like"/>
</dbReference>
<dbReference type="PANTHER" id="PTHR30565">
    <property type="entry name" value="PROTEIN YCIF"/>
    <property type="match status" value="1"/>
</dbReference>